<organism evidence="1 2">
    <name type="scientific">Melastoma candidum</name>
    <dbReference type="NCBI Taxonomy" id="119954"/>
    <lineage>
        <taxon>Eukaryota</taxon>
        <taxon>Viridiplantae</taxon>
        <taxon>Streptophyta</taxon>
        <taxon>Embryophyta</taxon>
        <taxon>Tracheophyta</taxon>
        <taxon>Spermatophyta</taxon>
        <taxon>Magnoliopsida</taxon>
        <taxon>eudicotyledons</taxon>
        <taxon>Gunneridae</taxon>
        <taxon>Pentapetalae</taxon>
        <taxon>rosids</taxon>
        <taxon>malvids</taxon>
        <taxon>Myrtales</taxon>
        <taxon>Melastomataceae</taxon>
        <taxon>Melastomatoideae</taxon>
        <taxon>Melastomateae</taxon>
        <taxon>Melastoma</taxon>
    </lineage>
</organism>
<comment type="caution">
    <text evidence="1">The sequence shown here is derived from an EMBL/GenBank/DDBJ whole genome shotgun (WGS) entry which is preliminary data.</text>
</comment>
<proteinExistence type="predicted"/>
<dbReference type="Proteomes" id="UP001057402">
    <property type="component" value="Chromosome 5"/>
</dbReference>
<evidence type="ECO:0000313" key="2">
    <source>
        <dbReference type="Proteomes" id="UP001057402"/>
    </source>
</evidence>
<accession>A0ACB9QMH2</accession>
<sequence>MGSGIGSGSGMYFVFMNYDPEYERLRSNRSRKGLHELDVYVSKKHDDLLADVLEPRSYRKTLSLVIVDGFAVELSEDQAALLRSAEGVRVVEKDQELV</sequence>
<protein>
    <submittedName>
        <fullName evidence="1">Uncharacterized protein</fullName>
    </submittedName>
</protein>
<reference evidence="2" key="1">
    <citation type="journal article" date="2023" name="Front. Plant Sci.">
        <title>Chromosomal-level genome assembly of Melastoma candidum provides insights into trichome evolution.</title>
        <authorList>
            <person name="Zhong Y."/>
            <person name="Wu W."/>
            <person name="Sun C."/>
            <person name="Zou P."/>
            <person name="Liu Y."/>
            <person name="Dai S."/>
            <person name="Zhou R."/>
        </authorList>
    </citation>
    <scope>NUCLEOTIDE SEQUENCE [LARGE SCALE GENOMIC DNA]</scope>
</reference>
<gene>
    <name evidence="1" type="ORF">MLD38_016648</name>
</gene>
<keyword evidence="2" id="KW-1185">Reference proteome</keyword>
<evidence type="ECO:0000313" key="1">
    <source>
        <dbReference type="EMBL" id="KAI4368037.1"/>
    </source>
</evidence>
<dbReference type="EMBL" id="CM042884">
    <property type="protein sequence ID" value="KAI4368037.1"/>
    <property type="molecule type" value="Genomic_DNA"/>
</dbReference>
<name>A0ACB9QMH2_9MYRT</name>